<evidence type="ECO:0000313" key="1">
    <source>
        <dbReference type="EMBL" id="TLU70587.1"/>
    </source>
</evidence>
<organism evidence="1 2">
    <name type="scientific">Lichenicoccus roseus</name>
    <dbReference type="NCBI Taxonomy" id="2683649"/>
    <lineage>
        <taxon>Bacteria</taxon>
        <taxon>Pseudomonadati</taxon>
        <taxon>Pseudomonadota</taxon>
        <taxon>Alphaproteobacteria</taxon>
        <taxon>Acetobacterales</taxon>
        <taxon>Acetobacteraceae</taxon>
        <taxon>Lichenicoccus</taxon>
    </lineage>
</organism>
<protein>
    <submittedName>
        <fullName evidence="1">Uncharacterized protein</fullName>
    </submittedName>
</protein>
<gene>
    <name evidence="1" type="ORF">FE263_21110</name>
</gene>
<name>A0A5R9J279_9PROT</name>
<dbReference type="RefSeq" id="WP_138328028.1">
    <property type="nucleotide sequence ID" value="NZ_VCDI01000013.1"/>
</dbReference>
<dbReference type="AlphaFoldDB" id="A0A5R9J279"/>
<comment type="caution">
    <text evidence="1">The sequence shown here is derived from an EMBL/GenBank/DDBJ whole genome shotgun (WGS) entry which is preliminary data.</text>
</comment>
<evidence type="ECO:0000313" key="2">
    <source>
        <dbReference type="Proteomes" id="UP000305654"/>
    </source>
</evidence>
<proteinExistence type="predicted"/>
<dbReference type="EMBL" id="VCDI01000013">
    <property type="protein sequence ID" value="TLU70587.1"/>
    <property type="molecule type" value="Genomic_DNA"/>
</dbReference>
<accession>A0A5R9J279</accession>
<reference evidence="1 2" key="1">
    <citation type="submission" date="2019-05" db="EMBL/GenBank/DDBJ databases">
        <authorList>
            <person name="Pankratov T."/>
            <person name="Grouzdev D."/>
        </authorList>
    </citation>
    <scope>NUCLEOTIDE SEQUENCE [LARGE SCALE GENOMIC DNA]</scope>
    <source>
        <strain evidence="1 2">KEBCLARHB70R</strain>
    </source>
</reference>
<dbReference type="Proteomes" id="UP000305654">
    <property type="component" value="Unassembled WGS sequence"/>
</dbReference>
<sequence length="115" mass="12680">MSTYTRNIGAHVVNVAPFASGARREACARVLDENLHILMHSRLGLQDEPTVRAINRKAMDRIADALLCADHSSIRLDGQGDPKALTQQTVADLPTEVLLPLLAYAWQVNYLTETL</sequence>
<keyword evidence="2" id="KW-1185">Reference proteome</keyword>